<protein>
    <recommendedName>
        <fullName evidence="5">Glycosyltransferase 61 catalytic domain-containing protein</fullName>
    </recommendedName>
</protein>
<keyword evidence="7" id="KW-1185">Reference proteome</keyword>
<dbReference type="Proteomes" id="UP001530400">
    <property type="component" value="Unassembled WGS sequence"/>
</dbReference>
<name>A0ABD3NYL4_9STRA</name>
<evidence type="ECO:0000256" key="4">
    <source>
        <dbReference type="SAM" id="MobiDB-lite"/>
    </source>
</evidence>
<feature type="region of interest" description="Disordered" evidence="4">
    <location>
        <begin position="53"/>
        <end position="91"/>
    </location>
</feature>
<evidence type="ECO:0000313" key="6">
    <source>
        <dbReference type="EMBL" id="KAL3780457.1"/>
    </source>
</evidence>
<gene>
    <name evidence="6" type="ORF">ACHAWO_011780</name>
</gene>
<dbReference type="PANTHER" id="PTHR20961">
    <property type="entry name" value="GLYCOSYLTRANSFERASE"/>
    <property type="match status" value="1"/>
</dbReference>
<reference evidence="6 7" key="1">
    <citation type="submission" date="2024-10" db="EMBL/GenBank/DDBJ databases">
        <title>Updated reference genomes for cyclostephanoid diatoms.</title>
        <authorList>
            <person name="Roberts W.R."/>
            <person name="Alverson A.J."/>
        </authorList>
    </citation>
    <scope>NUCLEOTIDE SEQUENCE [LARGE SCALE GENOMIC DNA]</scope>
    <source>
        <strain evidence="6 7">AJA010-31</strain>
    </source>
</reference>
<dbReference type="InterPro" id="IPR049625">
    <property type="entry name" value="Glyco_transf_61_cat"/>
</dbReference>
<evidence type="ECO:0000313" key="7">
    <source>
        <dbReference type="Proteomes" id="UP001530400"/>
    </source>
</evidence>
<comment type="caution">
    <text evidence="6">The sequence shown here is derived from an EMBL/GenBank/DDBJ whole genome shotgun (WGS) entry which is preliminary data.</text>
</comment>
<dbReference type="GO" id="GO:0016757">
    <property type="term" value="F:glycosyltransferase activity"/>
    <property type="evidence" value="ECO:0007669"/>
    <property type="project" value="UniProtKB-KW"/>
</dbReference>
<dbReference type="PANTHER" id="PTHR20961:SF140">
    <property type="entry name" value="GLYCOSYLTRANSFERASE"/>
    <property type="match status" value="1"/>
</dbReference>
<proteinExistence type="predicted"/>
<dbReference type="Pfam" id="PF04577">
    <property type="entry name" value="Glyco_transf_61"/>
    <property type="match status" value="1"/>
</dbReference>
<organism evidence="6 7">
    <name type="scientific">Cyclotella atomus</name>
    <dbReference type="NCBI Taxonomy" id="382360"/>
    <lineage>
        <taxon>Eukaryota</taxon>
        <taxon>Sar</taxon>
        <taxon>Stramenopiles</taxon>
        <taxon>Ochrophyta</taxon>
        <taxon>Bacillariophyta</taxon>
        <taxon>Coscinodiscophyceae</taxon>
        <taxon>Thalassiosirophycidae</taxon>
        <taxon>Stephanodiscales</taxon>
        <taxon>Stephanodiscaceae</taxon>
        <taxon>Cyclotella</taxon>
    </lineage>
</organism>
<keyword evidence="3" id="KW-0325">Glycoprotein</keyword>
<dbReference type="EMBL" id="JALLPJ020000889">
    <property type="protein sequence ID" value="KAL3780457.1"/>
    <property type="molecule type" value="Genomic_DNA"/>
</dbReference>
<feature type="compositionally biased region" description="Polar residues" evidence="4">
    <location>
        <begin position="70"/>
        <end position="91"/>
    </location>
</feature>
<evidence type="ECO:0000259" key="5">
    <source>
        <dbReference type="Pfam" id="PF04577"/>
    </source>
</evidence>
<evidence type="ECO:0000256" key="2">
    <source>
        <dbReference type="ARBA" id="ARBA00022679"/>
    </source>
</evidence>
<accession>A0ABD3NYL4</accession>
<feature type="domain" description="Glycosyltransferase 61 catalytic" evidence="5">
    <location>
        <begin position="353"/>
        <end position="462"/>
    </location>
</feature>
<dbReference type="InterPro" id="IPR007657">
    <property type="entry name" value="Glycosyltransferase_61"/>
</dbReference>
<evidence type="ECO:0000256" key="3">
    <source>
        <dbReference type="ARBA" id="ARBA00023180"/>
    </source>
</evidence>
<sequence>MPRTQKLSLLRRSLAVVFVAILFLEIIQIVHFERYLVHSVPGELIEQNLANPISGANGEQRQKQRGYNRLQGSISNPDRQKENTTSSQNSRAELFPWDRDNICFVVENICNLRKSQWFYFSDDTRSSSSEAKHQPKHFSMPGRLGPFISPDMPKETITQLQQKKCMISNVTNHVVVSGRHIRMMGEYYQRIMLPLHHLMQDYMSSSNSTSTNEKEVQFYIHFSDIHQKVLDSHYLYTMGLPFGDNVKHWIDYISNVKMCQCYRRLVFCGYTYGDSDPSERDTKLNLIPYHFIADNPEKHCNAGYNQKTKLLATERCYVWQDLRSALVKTLESTHPNLHLDVQAYRKQLIGSAVKPFSSKGEQALNQHDYKIIGLSQRSDRRKWLDINETISHCNKQHHSAGIVCVEVDVANLPTNFISIGTEQPLSSIEEQLVLYQSIDALIGIHGSQLTQGVLLKSNSVVVELLPWLPDKSHWKIPVHGDGWVNRKDHPTPMGIMWHNTDINEAGYYLSRESVPLCHNKSDYDMHNFSGEELPNYYHMKDGANITELEYCLQVTHEHEFKWNDRDFTVTLDMIDNFVSTFYKGSNAGAVSELDYGCEAWRERGERNGFVLYNLWCSDDGRNASAHHYYQYD</sequence>
<dbReference type="AlphaFoldDB" id="A0ABD3NYL4"/>
<keyword evidence="2" id="KW-0808">Transferase</keyword>
<keyword evidence="1" id="KW-0328">Glycosyltransferase</keyword>
<evidence type="ECO:0000256" key="1">
    <source>
        <dbReference type="ARBA" id="ARBA00022676"/>
    </source>
</evidence>